<comment type="similarity">
    <text evidence="2">Belongs to the major facilitator superfamily. Sugar transporter (TC 2.A.1.1) family.</text>
</comment>
<evidence type="ECO:0000313" key="9">
    <source>
        <dbReference type="Proteomes" id="UP000636709"/>
    </source>
</evidence>
<dbReference type="GO" id="GO:0016020">
    <property type="term" value="C:membrane"/>
    <property type="evidence" value="ECO:0007669"/>
    <property type="project" value="UniProtKB-SubCell"/>
</dbReference>
<comment type="subcellular location">
    <subcellularLocation>
        <location evidence="1">Membrane</location>
    </subcellularLocation>
</comment>
<dbReference type="SUPFAM" id="SSF103473">
    <property type="entry name" value="MFS general substrate transporter"/>
    <property type="match status" value="1"/>
</dbReference>
<sequence length="183" mass="21011">MLSEPGKFSIHSLKDIVISSHWERQCLGRALVLENLIVSSVHTFSLNYLNEVEHHLRRGELQPAAHRLHYYCQQVVVAIILALKCRHDEELSKGVSMVLVVAIYLFMVAHGWSRGQLGWLVPSKLFPLKMRSMVQTVVAQCFLAALCHLRWGVFVLFVWLIVVMSIFVILLRLETKQVPIEEI</sequence>
<evidence type="ECO:0000256" key="4">
    <source>
        <dbReference type="ARBA" id="ARBA00022692"/>
    </source>
</evidence>
<evidence type="ECO:0000256" key="1">
    <source>
        <dbReference type="ARBA" id="ARBA00004370"/>
    </source>
</evidence>
<accession>A0A835E394</accession>
<keyword evidence="3" id="KW-0813">Transport</keyword>
<comment type="caution">
    <text evidence="8">The sequence shown here is derived from an EMBL/GenBank/DDBJ whole genome shotgun (WGS) entry which is preliminary data.</text>
</comment>
<dbReference type="InterPro" id="IPR045262">
    <property type="entry name" value="STP/PLT_plant"/>
</dbReference>
<gene>
    <name evidence="8" type="ORF">HU200_057077</name>
</gene>
<evidence type="ECO:0000256" key="5">
    <source>
        <dbReference type="ARBA" id="ARBA00022989"/>
    </source>
</evidence>
<dbReference type="Proteomes" id="UP000636709">
    <property type="component" value="Unassembled WGS sequence"/>
</dbReference>
<dbReference type="InterPro" id="IPR005828">
    <property type="entry name" value="MFS_sugar_transport-like"/>
</dbReference>
<keyword evidence="9" id="KW-1185">Reference proteome</keyword>
<dbReference type="PANTHER" id="PTHR23500:SF14">
    <property type="entry name" value="SUGAR TRANSPORT PROTEIN 14"/>
    <property type="match status" value="1"/>
</dbReference>
<keyword evidence="5 7" id="KW-1133">Transmembrane helix</keyword>
<evidence type="ECO:0000256" key="6">
    <source>
        <dbReference type="ARBA" id="ARBA00023136"/>
    </source>
</evidence>
<dbReference type="Pfam" id="PF00083">
    <property type="entry name" value="Sugar_tr"/>
    <property type="match status" value="1"/>
</dbReference>
<dbReference type="GO" id="GO:0015144">
    <property type="term" value="F:carbohydrate transmembrane transporter activity"/>
    <property type="evidence" value="ECO:0007669"/>
    <property type="project" value="InterPro"/>
</dbReference>
<keyword evidence="6 7" id="KW-0472">Membrane</keyword>
<dbReference type="OrthoDB" id="8120565at2759"/>
<evidence type="ECO:0000256" key="7">
    <source>
        <dbReference type="SAM" id="Phobius"/>
    </source>
</evidence>
<dbReference type="AlphaFoldDB" id="A0A835E394"/>
<protein>
    <submittedName>
        <fullName evidence="8">Uncharacterized protein</fullName>
    </submittedName>
</protein>
<reference evidence="8" key="1">
    <citation type="submission" date="2020-07" db="EMBL/GenBank/DDBJ databases">
        <title>Genome sequence and genetic diversity analysis of an under-domesticated orphan crop, white fonio (Digitaria exilis).</title>
        <authorList>
            <person name="Bennetzen J.L."/>
            <person name="Chen S."/>
            <person name="Ma X."/>
            <person name="Wang X."/>
            <person name="Yssel A.E.J."/>
            <person name="Chaluvadi S.R."/>
            <person name="Johnson M."/>
            <person name="Gangashetty P."/>
            <person name="Hamidou F."/>
            <person name="Sanogo M.D."/>
            <person name="Zwaenepoel A."/>
            <person name="Wallace J."/>
            <person name="Van De Peer Y."/>
            <person name="Van Deynze A."/>
        </authorList>
    </citation>
    <scope>NUCLEOTIDE SEQUENCE</scope>
    <source>
        <tissue evidence="8">Leaves</tissue>
    </source>
</reference>
<keyword evidence="4 7" id="KW-0812">Transmembrane</keyword>
<feature type="transmembrane region" description="Helical" evidence="7">
    <location>
        <begin position="154"/>
        <end position="173"/>
    </location>
</feature>
<dbReference type="Gene3D" id="1.20.1250.20">
    <property type="entry name" value="MFS general substrate transporter like domains"/>
    <property type="match status" value="1"/>
</dbReference>
<organism evidence="8 9">
    <name type="scientific">Digitaria exilis</name>
    <dbReference type="NCBI Taxonomy" id="1010633"/>
    <lineage>
        <taxon>Eukaryota</taxon>
        <taxon>Viridiplantae</taxon>
        <taxon>Streptophyta</taxon>
        <taxon>Embryophyta</taxon>
        <taxon>Tracheophyta</taxon>
        <taxon>Spermatophyta</taxon>
        <taxon>Magnoliopsida</taxon>
        <taxon>Liliopsida</taxon>
        <taxon>Poales</taxon>
        <taxon>Poaceae</taxon>
        <taxon>PACMAD clade</taxon>
        <taxon>Panicoideae</taxon>
        <taxon>Panicodae</taxon>
        <taxon>Paniceae</taxon>
        <taxon>Anthephorinae</taxon>
        <taxon>Digitaria</taxon>
    </lineage>
</organism>
<evidence type="ECO:0000313" key="8">
    <source>
        <dbReference type="EMBL" id="KAF8661233.1"/>
    </source>
</evidence>
<proteinExistence type="inferred from homology"/>
<dbReference type="PANTHER" id="PTHR23500">
    <property type="entry name" value="SOLUTE CARRIER FAMILY 2, FACILITATED GLUCOSE TRANSPORTER"/>
    <property type="match status" value="1"/>
</dbReference>
<evidence type="ECO:0000256" key="3">
    <source>
        <dbReference type="ARBA" id="ARBA00022448"/>
    </source>
</evidence>
<evidence type="ECO:0000256" key="2">
    <source>
        <dbReference type="ARBA" id="ARBA00010992"/>
    </source>
</evidence>
<name>A0A835E394_9POAL</name>
<dbReference type="EMBL" id="JACEFO010002415">
    <property type="protein sequence ID" value="KAF8661233.1"/>
    <property type="molecule type" value="Genomic_DNA"/>
</dbReference>
<dbReference type="InterPro" id="IPR036259">
    <property type="entry name" value="MFS_trans_sf"/>
</dbReference>
<feature type="transmembrane region" description="Helical" evidence="7">
    <location>
        <begin position="94"/>
        <end position="112"/>
    </location>
</feature>